<dbReference type="AlphaFoldDB" id="A0A5C5WXD4"/>
<dbReference type="Proteomes" id="UP000316598">
    <property type="component" value="Unassembled WGS sequence"/>
</dbReference>
<proteinExistence type="predicted"/>
<name>A0A5C5WXD4_9BACT</name>
<evidence type="ECO:0008006" key="5">
    <source>
        <dbReference type="Google" id="ProtNLM"/>
    </source>
</evidence>
<organism evidence="3 4">
    <name type="scientific">Rubripirellula amarantea</name>
    <dbReference type="NCBI Taxonomy" id="2527999"/>
    <lineage>
        <taxon>Bacteria</taxon>
        <taxon>Pseudomonadati</taxon>
        <taxon>Planctomycetota</taxon>
        <taxon>Planctomycetia</taxon>
        <taxon>Pirellulales</taxon>
        <taxon>Pirellulaceae</taxon>
        <taxon>Rubripirellula</taxon>
    </lineage>
</organism>
<keyword evidence="2" id="KW-1133">Transmembrane helix</keyword>
<evidence type="ECO:0000256" key="1">
    <source>
        <dbReference type="SAM" id="MobiDB-lite"/>
    </source>
</evidence>
<reference evidence="3 4" key="1">
    <citation type="submission" date="2019-02" db="EMBL/GenBank/DDBJ databases">
        <title>Deep-cultivation of Planctomycetes and their phenomic and genomic characterization uncovers novel biology.</title>
        <authorList>
            <person name="Wiegand S."/>
            <person name="Jogler M."/>
            <person name="Boedeker C."/>
            <person name="Pinto D."/>
            <person name="Vollmers J."/>
            <person name="Rivas-Marin E."/>
            <person name="Kohn T."/>
            <person name="Peeters S.H."/>
            <person name="Heuer A."/>
            <person name="Rast P."/>
            <person name="Oberbeckmann S."/>
            <person name="Bunk B."/>
            <person name="Jeske O."/>
            <person name="Meyerdierks A."/>
            <person name="Storesund J.E."/>
            <person name="Kallscheuer N."/>
            <person name="Luecker S."/>
            <person name="Lage O.M."/>
            <person name="Pohl T."/>
            <person name="Merkel B.J."/>
            <person name="Hornburger P."/>
            <person name="Mueller R.-W."/>
            <person name="Bruemmer F."/>
            <person name="Labrenz M."/>
            <person name="Spormann A.M."/>
            <person name="Op Den Camp H."/>
            <person name="Overmann J."/>
            <person name="Amann R."/>
            <person name="Jetten M.S.M."/>
            <person name="Mascher T."/>
            <person name="Medema M.H."/>
            <person name="Devos D.P."/>
            <person name="Kaster A.-K."/>
            <person name="Ovreas L."/>
            <person name="Rohde M."/>
            <person name="Galperin M.Y."/>
            <person name="Jogler C."/>
        </authorList>
    </citation>
    <scope>NUCLEOTIDE SEQUENCE [LARGE SCALE GENOMIC DNA]</scope>
    <source>
        <strain evidence="3 4">Pla22</strain>
    </source>
</reference>
<feature type="transmembrane region" description="Helical" evidence="2">
    <location>
        <begin position="33"/>
        <end position="57"/>
    </location>
</feature>
<feature type="region of interest" description="Disordered" evidence="1">
    <location>
        <begin position="1"/>
        <end position="22"/>
    </location>
</feature>
<dbReference type="RefSeq" id="WP_146514564.1">
    <property type="nucleotide sequence ID" value="NZ_SJPI01000001.1"/>
</dbReference>
<dbReference type="EMBL" id="SJPI01000001">
    <property type="protein sequence ID" value="TWT54532.1"/>
    <property type="molecule type" value="Genomic_DNA"/>
</dbReference>
<comment type="caution">
    <text evidence="3">The sequence shown here is derived from an EMBL/GenBank/DDBJ whole genome shotgun (WGS) entry which is preliminary data.</text>
</comment>
<dbReference type="OrthoDB" id="263121at2"/>
<keyword evidence="2" id="KW-0812">Transmembrane</keyword>
<keyword evidence="2" id="KW-0472">Membrane</keyword>
<accession>A0A5C5WXD4</accession>
<gene>
    <name evidence="3" type="ORF">Pla22_21800</name>
</gene>
<keyword evidence="4" id="KW-1185">Reference proteome</keyword>
<sequence length="240" mass="26350">MTDSTNPGEEGSNPAIESEPLEIVDDGPGCMPAILAATALTGILGFVLCGFTTWVLFQKRTEMAVRTLRNAYVPELEQSLLDPDSKQGVIKQIKQLIGDMERGKYEDWQSAGVMQRLQRLPVLQWGDLQAVESFIAKAGSKDQATEAKRQFDRLRLAVRDGRATSFDFYDVLKPAQVDDPSASTGRRVMSPLKLEPALEVVPLARLLADREQVTADPTENVSIEAIVKAEIEAGLKDGTY</sequence>
<evidence type="ECO:0000256" key="2">
    <source>
        <dbReference type="SAM" id="Phobius"/>
    </source>
</evidence>
<evidence type="ECO:0000313" key="4">
    <source>
        <dbReference type="Proteomes" id="UP000316598"/>
    </source>
</evidence>
<evidence type="ECO:0000313" key="3">
    <source>
        <dbReference type="EMBL" id="TWT54532.1"/>
    </source>
</evidence>
<protein>
    <recommendedName>
        <fullName evidence="5">Transmembrane protein</fullName>
    </recommendedName>
</protein>